<feature type="domain" description="Response regulatory" evidence="3">
    <location>
        <begin position="1"/>
        <end position="103"/>
    </location>
</feature>
<sequence length="111" mass="11544">FVLTQAGAEVAVAASALQALGQLNQSVPDLLLCDIGMPEMNGYALIQQIRKRRHDQGGNIPAIALTAYAGEINQQHALAAGFQLHLAKPIEPDLLVSAIATLVQPPPATGG</sequence>
<evidence type="ECO:0000256" key="2">
    <source>
        <dbReference type="PROSITE-ProRule" id="PRU00169"/>
    </source>
</evidence>
<gene>
    <name evidence="4" type="ORF">NC992_24375</name>
</gene>
<dbReference type="Gene3D" id="3.40.50.2300">
    <property type="match status" value="1"/>
</dbReference>
<dbReference type="Proteomes" id="UP001482513">
    <property type="component" value="Unassembled WGS sequence"/>
</dbReference>
<name>A0ABV0KB95_9CYAN</name>
<keyword evidence="5" id="KW-1185">Reference proteome</keyword>
<evidence type="ECO:0000313" key="5">
    <source>
        <dbReference type="Proteomes" id="UP001482513"/>
    </source>
</evidence>
<dbReference type="RefSeq" id="WP_190706854.1">
    <property type="nucleotide sequence ID" value="NZ_JAMPKX010000018.1"/>
</dbReference>
<organism evidence="4 5">
    <name type="scientific">Leptolyngbya subtilissima DQ-A4</name>
    <dbReference type="NCBI Taxonomy" id="2933933"/>
    <lineage>
        <taxon>Bacteria</taxon>
        <taxon>Bacillati</taxon>
        <taxon>Cyanobacteriota</taxon>
        <taxon>Cyanophyceae</taxon>
        <taxon>Leptolyngbyales</taxon>
        <taxon>Leptolyngbyaceae</taxon>
        <taxon>Leptolyngbya group</taxon>
        <taxon>Leptolyngbya</taxon>
    </lineage>
</organism>
<comment type="caution">
    <text evidence="4">The sequence shown here is derived from an EMBL/GenBank/DDBJ whole genome shotgun (WGS) entry which is preliminary data.</text>
</comment>
<proteinExistence type="predicted"/>
<feature type="modified residue" description="4-aspartylphosphate" evidence="2">
    <location>
        <position position="34"/>
    </location>
</feature>
<dbReference type="PANTHER" id="PTHR44591">
    <property type="entry name" value="STRESS RESPONSE REGULATOR PROTEIN 1"/>
    <property type="match status" value="1"/>
</dbReference>
<protein>
    <submittedName>
        <fullName evidence="4">Response regulator</fullName>
    </submittedName>
</protein>
<evidence type="ECO:0000259" key="3">
    <source>
        <dbReference type="PROSITE" id="PS50110"/>
    </source>
</evidence>
<dbReference type="SMART" id="SM00448">
    <property type="entry name" value="REC"/>
    <property type="match status" value="1"/>
</dbReference>
<accession>A0ABV0KB95</accession>
<evidence type="ECO:0000313" key="4">
    <source>
        <dbReference type="EMBL" id="MEP0950031.1"/>
    </source>
</evidence>
<dbReference type="InterPro" id="IPR050595">
    <property type="entry name" value="Bact_response_regulator"/>
</dbReference>
<dbReference type="InterPro" id="IPR011006">
    <property type="entry name" value="CheY-like_superfamily"/>
</dbReference>
<keyword evidence="1 2" id="KW-0597">Phosphoprotein</keyword>
<evidence type="ECO:0000256" key="1">
    <source>
        <dbReference type="ARBA" id="ARBA00022553"/>
    </source>
</evidence>
<reference evidence="4 5" key="1">
    <citation type="submission" date="2022-04" db="EMBL/GenBank/DDBJ databases">
        <title>Positive selection, recombination, and allopatry shape intraspecific diversity of widespread and dominant cyanobacteria.</title>
        <authorList>
            <person name="Wei J."/>
            <person name="Shu W."/>
            <person name="Hu C."/>
        </authorList>
    </citation>
    <scope>NUCLEOTIDE SEQUENCE [LARGE SCALE GENOMIC DNA]</scope>
    <source>
        <strain evidence="4 5">DQ-A4</strain>
    </source>
</reference>
<dbReference type="PROSITE" id="PS50110">
    <property type="entry name" value="RESPONSE_REGULATORY"/>
    <property type="match status" value="1"/>
</dbReference>
<dbReference type="SUPFAM" id="SSF52172">
    <property type="entry name" value="CheY-like"/>
    <property type="match status" value="1"/>
</dbReference>
<dbReference type="EMBL" id="JAMPKX010000018">
    <property type="protein sequence ID" value="MEP0950031.1"/>
    <property type="molecule type" value="Genomic_DNA"/>
</dbReference>
<dbReference type="InterPro" id="IPR001789">
    <property type="entry name" value="Sig_transdc_resp-reg_receiver"/>
</dbReference>
<dbReference type="PANTHER" id="PTHR44591:SF3">
    <property type="entry name" value="RESPONSE REGULATORY DOMAIN-CONTAINING PROTEIN"/>
    <property type="match status" value="1"/>
</dbReference>
<feature type="non-terminal residue" evidence="4">
    <location>
        <position position="1"/>
    </location>
</feature>
<dbReference type="Pfam" id="PF00072">
    <property type="entry name" value="Response_reg"/>
    <property type="match status" value="1"/>
</dbReference>